<protein>
    <submittedName>
        <fullName evidence="1">Uncharacterized protein</fullName>
    </submittedName>
</protein>
<sequence length="93" mass="10596">MLLAMLPVGNTARTPQSYKSVAYWFEDAVVRWRPAEYDCSGKKINTTANGIKQTIRYPLKTQTALRFPACWKRGVVDDLIFDPLKRKVSTSSK</sequence>
<evidence type="ECO:0000313" key="2">
    <source>
        <dbReference type="Proteomes" id="UP001345963"/>
    </source>
</evidence>
<dbReference type="EMBL" id="JAHUTI010039767">
    <property type="protein sequence ID" value="MED6244664.1"/>
    <property type="molecule type" value="Genomic_DNA"/>
</dbReference>
<comment type="caution">
    <text evidence="1">The sequence shown here is derived from an EMBL/GenBank/DDBJ whole genome shotgun (WGS) entry which is preliminary data.</text>
</comment>
<keyword evidence="2" id="KW-1185">Reference proteome</keyword>
<gene>
    <name evidence="1" type="ORF">ATANTOWER_020256</name>
</gene>
<name>A0ABU7B4D0_9TELE</name>
<proteinExistence type="predicted"/>
<evidence type="ECO:0000313" key="1">
    <source>
        <dbReference type="EMBL" id="MED6244664.1"/>
    </source>
</evidence>
<reference evidence="1 2" key="1">
    <citation type="submission" date="2021-07" db="EMBL/GenBank/DDBJ databases">
        <authorList>
            <person name="Palmer J.M."/>
        </authorList>
    </citation>
    <scope>NUCLEOTIDE SEQUENCE [LARGE SCALE GENOMIC DNA]</scope>
    <source>
        <strain evidence="1 2">AT_MEX2019</strain>
        <tissue evidence="1">Muscle</tissue>
    </source>
</reference>
<accession>A0ABU7B4D0</accession>
<dbReference type="Proteomes" id="UP001345963">
    <property type="component" value="Unassembled WGS sequence"/>
</dbReference>
<organism evidence="1 2">
    <name type="scientific">Ataeniobius toweri</name>
    <dbReference type="NCBI Taxonomy" id="208326"/>
    <lineage>
        <taxon>Eukaryota</taxon>
        <taxon>Metazoa</taxon>
        <taxon>Chordata</taxon>
        <taxon>Craniata</taxon>
        <taxon>Vertebrata</taxon>
        <taxon>Euteleostomi</taxon>
        <taxon>Actinopterygii</taxon>
        <taxon>Neopterygii</taxon>
        <taxon>Teleostei</taxon>
        <taxon>Neoteleostei</taxon>
        <taxon>Acanthomorphata</taxon>
        <taxon>Ovalentaria</taxon>
        <taxon>Atherinomorphae</taxon>
        <taxon>Cyprinodontiformes</taxon>
        <taxon>Goodeidae</taxon>
        <taxon>Ataeniobius</taxon>
    </lineage>
</organism>